<evidence type="ECO:0000313" key="1">
    <source>
        <dbReference type="EMBL" id="CAG8799926.1"/>
    </source>
</evidence>
<comment type="caution">
    <text evidence="1">The sequence shown here is derived from an EMBL/GenBank/DDBJ whole genome shotgun (WGS) entry which is preliminary data.</text>
</comment>
<dbReference type="EMBL" id="CAJVQB010022571">
    <property type="protein sequence ID" value="CAG8799926.1"/>
    <property type="molecule type" value="Genomic_DNA"/>
</dbReference>
<protein>
    <submittedName>
        <fullName evidence="1">32012_t:CDS:1</fullName>
    </submittedName>
</protein>
<evidence type="ECO:0000313" key="2">
    <source>
        <dbReference type="Proteomes" id="UP000789901"/>
    </source>
</evidence>
<reference evidence="1 2" key="1">
    <citation type="submission" date="2021-06" db="EMBL/GenBank/DDBJ databases">
        <authorList>
            <person name="Kallberg Y."/>
            <person name="Tangrot J."/>
            <person name="Rosling A."/>
        </authorList>
    </citation>
    <scope>NUCLEOTIDE SEQUENCE [LARGE SCALE GENOMIC DNA]</scope>
    <source>
        <strain evidence="1 2">120-4 pot B 10/14</strain>
    </source>
</reference>
<gene>
    <name evidence="1" type="ORF">GMARGA_LOCUS22877</name>
</gene>
<dbReference type="Proteomes" id="UP000789901">
    <property type="component" value="Unassembled WGS sequence"/>
</dbReference>
<name>A0ABN7VV10_GIGMA</name>
<accession>A0ABN7VV10</accession>
<sequence length="137" mass="16247">NHMLIINNKAVALMDNELLKELYRAKYKAQWLSQNRISEIANVKGVNWLVIYELINYKYRPMTRFASSSKSKIKAFIMKLITNELPVALNLHIRQKEKFPNPIYPRCINKIKDDKYWLCCMANKTEIREVLLKSLDE</sequence>
<organism evidence="1 2">
    <name type="scientific">Gigaspora margarita</name>
    <dbReference type="NCBI Taxonomy" id="4874"/>
    <lineage>
        <taxon>Eukaryota</taxon>
        <taxon>Fungi</taxon>
        <taxon>Fungi incertae sedis</taxon>
        <taxon>Mucoromycota</taxon>
        <taxon>Glomeromycotina</taxon>
        <taxon>Glomeromycetes</taxon>
        <taxon>Diversisporales</taxon>
        <taxon>Gigasporaceae</taxon>
        <taxon>Gigaspora</taxon>
    </lineage>
</organism>
<proteinExistence type="predicted"/>
<feature type="non-terminal residue" evidence="1">
    <location>
        <position position="1"/>
    </location>
</feature>
<keyword evidence="2" id="KW-1185">Reference proteome</keyword>